<sequence>MVKVIYVAKDGTRTEVKAQVGDTVMQTALDNDVAGIVGECGGSMMCATCHCYVDDAWTDAAGPRKDGEDDMLDCAADEVKETSRLSCQIQLTPELNGLVVHLPEDQV</sequence>
<evidence type="ECO:0000256" key="1">
    <source>
        <dbReference type="ARBA" id="ARBA00010914"/>
    </source>
</evidence>
<dbReference type="OrthoDB" id="9799640at2"/>
<evidence type="ECO:0000256" key="4">
    <source>
        <dbReference type="ARBA" id="ARBA00023004"/>
    </source>
</evidence>
<accession>A0A369TQ06</accession>
<reference evidence="8 9" key="1">
    <citation type="submission" date="2018-07" db="EMBL/GenBank/DDBJ databases">
        <title>Thalassococcus profundi sp. nov., a marine bacterium isolated from deep seawater of Okinawa Trough.</title>
        <authorList>
            <person name="Yu M."/>
        </authorList>
    </citation>
    <scope>NUCLEOTIDE SEQUENCE [LARGE SCALE GENOMIC DNA]</scope>
    <source>
        <strain evidence="8 9">WRAS1</strain>
    </source>
</reference>
<dbReference type="Gene3D" id="3.10.20.30">
    <property type="match status" value="1"/>
</dbReference>
<dbReference type="GO" id="GO:0051537">
    <property type="term" value="F:2 iron, 2 sulfur cluster binding"/>
    <property type="evidence" value="ECO:0007669"/>
    <property type="project" value="UniProtKB-KW"/>
</dbReference>
<dbReference type="GO" id="GO:0140647">
    <property type="term" value="P:P450-containing electron transport chain"/>
    <property type="evidence" value="ECO:0007669"/>
    <property type="project" value="InterPro"/>
</dbReference>
<organism evidence="8 9">
    <name type="scientific">Thalassococcus profundi</name>
    <dbReference type="NCBI Taxonomy" id="2282382"/>
    <lineage>
        <taxon>Bacteria</taxon>
        <taxon>Pseudomonadati</taxon>
        <taxon>Pseudomonadota</taxon>
        <taxon>Alphaproteobacteria</taxon>
        <taxon>Rhodobacterales</taxon>
        <taxon>Roseobacteraceae</taxon>
        <taxon>Thalassococcus</taxon>
    </lineage>
</organism>
<keyword evidence="4" id="KW-0408">Iron</keyword>
<dbReference type="PRINTS" id="PR00355">
    <property type="entry name" value="ADRENODOXIN"/>
</dbReference>
<dbReference type="InterPro" id="IPR001055">
    <property type="entry name" value="Adrenodoxin-like"/>
</dbReference>
<proteinExistence type="inferred from homology"/>
<dbReference type="SUPFAM" id="SSF54292">
    <property type="entry name" value="2Fe-2S ferredoxin-like"/>
    <property type="match status" value="1"/>
</dbReference>
<keyword evidence="9" id="KW-1185">Reference proteome</keyword>
<dbReference type="RefSeq" id="WP_114510330.1">
    <property type="nucleotide sequence ID" value="NZ_QPMK01000004.1"/>
</dbReference>
<feature type="domain" description="2Fe-2S ferredoxin-type" evidence="7">
    <location>
        <begin position="2"/>
        <end position="106"/>
    </location>
</feature>
<keyword evidence="5" id="KW-0411">Iron-sulfur</keyword>
<dbReference type="AlphaFoldDB" id="A0A369TQ06"/>
<dbReference type="Pfam" id="PF00111">
    <property type="entry name" value="Fer2"/>
    <property type="match status" value="1"/>
</dbReference>
<comment type="caution">
    <text evidence="8">The sequence shown here is derived from an EMBL/GenBank/DDBJ whole genome shotgun (WGS) entry which is preliminary data.</text>
</comment>
<dbReference type="PANTHER" id="PTHR23426:SF65">
    <property type="entry name" value="FERREDOXIN-2, MITOCHONDRIAL"/>
    <property type="match status" value="1"/>
</dbReference>
<evidence type="ECO:0000256" key="6">
    <source>
        <dbReference type="ARBA" id="ARBA00034078"/>
    </source>
</evidence>
<gene>
    <name evidence="8" type="ORF">DU478_07470</name>
</gene>
<comment type="cofactor">
    <cofactor evidence="6">
        <name>[2Fe-2S] cluster</name>
        <dbReference type="ChEBI" id="CHEBI:190135"/>
    </cofactor>
</comment>
<evidence type="ECO:0000256" key="5">
    <source>
        <dbReference type="ARBA" id="ARBA00023014"/>
    </source>
</evidence>
<evidence type="ECO:0000313" key="8">
    <source>
        <dbReference type="EMBL" id="RDD66784.1"/>
    </source>
</evidence>
<evidence type="ECO:0000256" key="2">
    <source>
        <dbReference type="ARBA" id="ARBA00022714"/>
    </source>
</evidence>
<name>A0A369TQ06_9RHOB</name>
<dbReference type="EMBL" id="QPMK01000004">
    <property type="protein sequence ID" value="RDD66784.1"/>
    <property type="molecule type" value="Genomic_DNA"/>
</dbReference>
<dbReference type="CDD" id="cd00207">
    <property type="entry name" value="fer2"/>
    <property type="match status" value="1"/>
</dbReference>
<dbReference type="InterPro" id="IPR012675">
    <property type="entry name" value="Beta-grasp_dom_sf"/>
</dbReference>
<dbReference type="GO" id="GO:0046872">
    <property type="term" value="F:metal ion binding"/>
    <property type="evidence" value="ECO:0007669"/>
    <property type="project" value="UniProtKB-KW"/>
</dbReference>
<dbReference type="PROSITE" id="PS51085">
    <property type="entry name" value="2FE2S_FER_2"/>
    <property type="match status" value="1"/>
</dbReference>
<protein>
    <submittedName>
        <fullName evidence="8">(2Fe-2S)-binding protein</fullName>
    </submittedName>
</protein>
<keyword evidence="2" id="KW-0001">2Fe-2S</keyword>
<dbReference type="GO" id="GO:0009055">
    <property type="term" value="F:electron transfer activity"/>
    <property type="evidence" value="ECO:0007669"/>
    <property type="project" value="TreeGrafter"/>
</dbReference>
<dbReference type="InterPro" id="IPR036010">
    <property type="entry name" value="2Fe-2S_ferredoxin-like_sf"/>
</dbReference>
<comment type="similarity">
    <text evidence="1">Belongs to the adrenodoxin/putidaredoxin family.</text>
</comment>
<dbReference type="PROSITE" id="PS00814">
    <property type="entry name" value="ADX"/>
    <property type="match status" value="1"/>
</dbReference>
<keyword evidence="3" id="KW-0479">Metal-binding</keyword>
<dbReference type="InterPro" id="IPR001041">
    <property type="entry name" value="2Fe-2S_ferredoxin-type"/>
</dbReference>
<evidence type="ECO:0000256" key="3">
    <source>
        <dbReference type="ARBA" id="ARBA00022723"/>
    </source>
</evidence>
<dbReference type="PANTHER" id="PTHR23426">
    <property type="entry name" value="FERREDOXIN/ADRENODOXIN"/>
    <property type="match status" value="1"/>
</dbReference>
<dbReference type="InterPro" id="IPR018298">
    <property type="entry name" value="Adrenodoxin_Fe-S_BS"/>
</dbReference>
<dbReference type="Proteomes" id="UP000253977">
    <property type="component" value="Unassembled WGS sequence"/>
</dbReference>
<evidence type="ECO:0000313" key="9">
    <source>
        <dbReference type="Proteomes" id="UP000253977"/>
    </source>
</evidence>
<evidence type="ECO:0000259" key="7">
    <source>
        <dbReference type="PROSITE" id="PS51085"/>
    </source>
</evidence>